<keyword evidence="4" id="KW-1185">Reference proteome</keyword>
<feature type="non-terminal residue" evidence="3">
    <location>
        <position position="1"/>
    </location>
</feature>
<evidence type="ECO:0000313" key="4">
    <source>
        <dbReference type="Proteomes" id="UP001497444"/>
    </source>
</evidence>
<feature type="coiled-coil region" evidence="1">
    <location>
        <begin position="2045"/>
        <end position="2072"/>
    </location>
</feature>
<organism evidence="3 4">
    <name type="scientific">Sphagnum jensenii</name>
    <dbReference type="NCBI Taxonomy" id="128206"/>
    <lineage>
        <taxon>Eukaryota</taxon>
        <taxon>Viridiplantae</taxon>
        <taxon>Streptophyta</taxon>
        <taxon>Embryophyta</taxon>
        <taxon>Bryophyta</taxon>
        <taxon>Sphagnophytina</taxon>
        <taxon>Sphagnopsida</taxon>
        <taxon>Sphagnales</taxon>
        <taxon>Sphagnaceae</taxon>
        <taxon>Sphagnum</taxon>
    </lineage>
</organism>
<sequence length="2305" mass="259663">EYGTGTVHPQHKSHHCSGRTHYRRQWICSAINATNEPVSPAVIFDYIQQNNKTKLLLTDIKNNSVGPIQEQAIELLNKTKKHIIQAPTKETPKETVAQWAGEIAAEALEAEKLLGVHQQENPDANPKKPSAEEIQSKVRLDIIRKATEKRGQVATHKTFANFGIYSPFISGTKIADKSLEGLGLTVPLTFLLDTYKAYFEAVQSYPDFSTNCREETCVAGLGTSQFSEIVQKDHLLIGMLVEKMEFALKLSSVPPHEMARLLDNRFENLQPKENFFFPVRWDGDPSGHAMALEIEKDVHGKMTMRLFNLGAGTQYHTRAKSEDKFLPFIEYVNIEPHRITGGAWTGFLDSLNASPPAGLKAWDDFAFYKIALASLGGELSSRKESTELFRESQYIGNCGVTSTLAILGTKNSLGNALAEKMRTIALFRIVRDYFEDNFEKFTTGDEKESHRQLFLGVIESLLESIQRTVEVGGFTPEEANMFIPKTVGMRNAIAKIQKEDQGTLAGMALAFDRYKTHVCSLAKAGNPLRNDIKDPKQLIYGESSRREIKVAANKELSPPEPLILSPLKDEALNKFIEMFGNQPDAHHQVETLTPIKFDEMFILGNQNAKNILSATSAPTLKITELLALFNQKKARYIDNDSLILLQRQINDPAALQKNLETDPGLIKAIGDFCNKGREIGHMIGSAETEVFYAYLLRIARRSVELLPQGHTIDFSALPDSFDIFSQLIADADHEQEEDRLKTIHYHRVKSFEKHTSLSIRETGELLTSISFLKGRGFPKDSAKPAVTLDRIWRLVESAQIHFEDEKNGNEILNSIARGFDPEHKNSEWLWYPLAKSYADAEKTMRYDPVTGVLDKQFIGKNTIPASLQNDPLFVSITNSHESRLDRIKKNIYVYTDPIGNQYRFITENTPPSIQRKFNNNWYEAVDPNGKLDLKIAFEAGEQWHEGGVLWYPLDYNSGILYFTGHGGAPILKLDTTKIKSTLGGAGNYILGKVGDAAAELMTSSGQGTDLMLINTENTSISQVIQGLENPKYFFAFSKGDKLSYVKLTRYDLEFEADNQKNVKNDQLICKKLDGFGLYAGKQPVPLLGDFPYYLHLKKSENQQEEDGVIIPSLPFAPQESGGLRSPTAFIQPAGSWKIKIPYFFYRVKENQLIPQASSMNEALLANLHIATIFLSERRYVEAANYLSAVDKLMKAMNHRIDKEITDKLLVMMTFSSLNHDTSQSAAAIHLQAASMLFRLIDIDLLNLTQIGSVEDYLAASTEQLNKDYALYSQHINRVPAQLLLSGEQCPFWKIHSISASVPKKRLANQLGLDPNLTEDPKFSDQFRTSIITLLELRYRFLIDLIDSNPQADKLKMRKFGPEEINKLQSEMNLVGALLNTADLDSEKFELDIAYQKDLAASLRTAPEFVNEINTYDRYVNKVSEKNLAATTELWLNWVAQKANPFKLSVPRAQEPTESFVGPVQIGPMLELTKENKNAHDFAVSYAASITKNRPATFLYGAALTNRPEIEACFTKTTTERIFAPSPFAISGTVTTIDPALAETFKKQDDHYQQFVKQQPGIANRYTLIKEDSLREQVKVLTTAVADRTSNIESSKDNLLLKLNKKPLDPSLRIHTEVKLARGVLRGLTVADAKAALARGWDIQHLHAINPNLSVADIGEIFEMTLTLMLEERENQRLVRAINALDTIMAEKDKGAATWHAAVDKLIQSLSQSNFYDPYDHPVLLLAETEFNIALWPEQIPAILRLAPRQQISALVELAMGLGKTDIITPAVLCLMADGHTLPILVMPEALIATAAAKLQERSGKGYHMEVRVIPIDRGLWTDGKVDSLRDEMSLMIEQRIPLIWSSTDIQTLINSFIESMKEIHLLTKVEALGLIRSWQTLFQLMRSAGEIIGDEIHAILDILTSYNFSLGDPQSISIDEMDAVIDFIKVVLGQPGLNVKKTFPFLRADGKPLNEDFFNQELKPKIIESLIKKGIINDPRSKELLEISDTPTVENLKKYLSGEFDASFEKKPLFPVIDESQIKKLEKGAIPLDQINILPSDRKKLNLLEDNLEDVCSELRLISEEYKQLDKRLYNYLAVQKESLRIVFSYTSTAQLGKHYVLNKQGNSAIPADNGTPLWDSQFGSSLERLFFTAFLFAQHNISEEVILNDLKAHGDRYAEKVVGSISHFTIEEFIDLDLLNDQLIKDFKIRYGEGAHLKTRPYTKAEIDQFVEYVNSNFERQLPFIRDQIFPKLKIYHEQIETSTHMFPAIVKPGFGLRGMTGTLYNKDTFPHELSRNNFLSDTNPMVTEKIKSCSAPRSLRYRL</sequence>
<dbReference type="EMBL" id="CAXAQS010000306">
    <property type="protein sequence ID" value="CAK9251046.1"/>
    <property type="molecule type" value="Genomic_DNA"/>
</dbReference>
<proteinExistence type="predicted"/>
<dbReference type="Proteomes" id="UP001497444">
    <property type="component" value="Unassembled WGS sequence"/>
</dbReference>
<reference evidence="3" key="1">
    <citation type="submission" date="2024-02" db="EMBL/GenBank/DDBJ databases">
        <authorList>
            <consortium name="ELIXIR-Norway"/>
            <consortium name="Elixir Norway"/>
        </authorList>
    </citation>
    <scope>NUCLEOTIDE SEQUENCE</scope>
</reference>
<evidence type="ECO:0000313" key="3">
    <source>
        <dbReference type="EMBL" id="CAK9251046.1"/>
    </source>
</evidence>
<keyword evidence="1" id="KW-0175">Coiled coil</keyword>
<feature type="domain" description="DUF3638" evidence="2">
    <location>
        <begin position="1715"/>
        <end position="1917"/>
    </location>
</feature>
<protein>
    <recommendedName>
        <fullName evidence="2">DUF3638 domain-containing protein</fullName>
    </recommendedName>
</protein>
<evidence type="ECO:0000256" key="1">
    <source>
        <dbReference type="SAM" id="Coils"/>
    </source>
</evidence>
<evidence type="ECO:0000259" key="2">
    <source>
        <dbReference type="Pfam" id="PF12340"/>
    </source>
</evidence>
<accession>A0ABP0V9F6</accession>
<comment type="caution">
    <text evidence="3">The sequence shown here is derived from an EMBL/GenBank/DDBJ whole genome shotgun (WGS) entry which is preliminary data.</text>
</comment>
<dbReference type="Pfam" id="PF12340">
    <property type="entry name" value="DUF3638"/>
    <property type="match status" value="1"/>
</dbReference>
<dbReference type="InterPro" id="IPR022099">
    <property type="entry name" value="DUF3638"/>
</dbReference>
<gene>
    <name evidence="3" type="ORF">CSSPJE1EN1_LOCUS26424</name>
</gene>
<name>A0ABP0V9F6_9BRYO</name>